<sequence>MQTVPVHIDLTTEPGAPDHPNEDYCSVALPALGHGGCLVLLDGVTPPAGDDGCVHSVHWFTARLGGALGELSVSRRDMTLEEILAEGVARTAEAHSSTCDLSHPRTPQATVVLARWDEESVQHLVLSDSTLLLERADGALVPVQDERLDTLPSPVPELRAAVRALPDHTPLPQREAAVREYMDAVESLRNTDEGFHTAAADPAVARLAVTGSTPRADLRSLTALTDGATRWVDRFGGTWAGTLDLVRTRGTAHLVQAVRDLEHAVPYPRGKRHDDATAVHVVL</sequence>
<evidence type="ECO:0000313" key="1">
    <source>
        <dbReference type="EMBL" id="SUO95113.1"/>
    </source>
</evidence>
<dbReference type="GeneID" id="95068429"/>
<proteinExistence type="predicted"/>
<name>A0A380MT73_STRGR</name>
<accession>A0A380MT73</accession>
<protein>
    <recommendedName>
        <fullName evidence="3">Protein phosphatase 2C-like protein</fullName>
    </recommendedName>
</protein>
<organism evidence="1 2">
    <name type="scientific">Streptomyces griseus</name>
    <dbReference type="NCBI Taxonomy" id="1911"/>
    <lineage>
        <taxon>Bacteria</taxon>
        <taxon>Bacillati</taxon>
        <taxon>Actinomycetota</taxon>
        <taxon>Actinomycetes</taxon>
        <taxon>Kitasatosporales</taxon>
        <taxon>Streptomycetaceae</taxon>
        <taxon>Streptomyces</taxon>
    </lineage>
</organism>
<gene>
    <name evidence="1" type="ORF">NCTC7807_01211</name>
</gene>
<dbReference type="Proteomes" id="UP000254150">
    <property type="component" value="Unassembled WGS sequence"/>
</dbReference>
<dbReference type="RefSeq" id="WP_100454825.1">
    <property type="nucleotide sequence ID" value="NZ_UHID01000001.1"/>
</dbReference>
<evidence type="ECO:0008006" key="3">
    <source>
        <dbReference type="Google" id="ProtNLM"/>
    </source>
</evidence>
<evidence type="ECO:0000313" key="2">
    <source>
        <dbReference type="Proteomes" id="UP000254150"/>
    </source>
</evidence>
<dbReference type="AlphaFoldDB" id="A0A380MT73"/>
<reference evidence="1 2" key="1">
    <citation type="submission" date="2018-06" db="EMBL/GenBank/DDBJ databases">
        <authorList>
            <consortium name="Pathogen Informatics"/>
            <person name="Doyle S."/>
        </authorList>
    </citation>
    <scope>NUCLEOTIDE SEQUENCE [LARGE SCALE GENOMIC DNA]</scope>
    <source>
        <strain evidence="1 2">NCTC7807</strain>
    </source>
</reference>
<dbReference type="EMBL" id="UHID01000001">
    <property type="protein sequence ID" value="SUO95113.1"/>
    <property type="molecule type" value="Genomic_DNA"/>
</dbReference>